<dbReference type="FunFam" id="3.40.50.300:FF:001129">
    <property type="entry name" value="ras-related protein Rab-44 isoform X2"/>
    <property type="match status" value="1"/>
</dbReference>
<dbReference type="InterPro" id="IPR006091">
    <property type="entry name" value="Acyl-CoA_Oxase/DH_mid-dom"/>
</dbReference>
<dbReference type="GO" id="GO:0005525">
    <property type="term" value="F:GTP binding"/>
    <property type="evidence" value="ECO:0007669"/>
    <property type="project" value="UniProtKB-KW"/>
</dbReference>
<evidence type="ECO:0000313" key="11">
    <source>
        <dbReference type="EMBL" id="KAK5969146.1"/>
    </source>
</evidence>
<keyword evidence="5" id="KW-0342">GTP-binding</keyword>
<dbReference type="InterPro" id="IPR052904">
    <property type="entry name" value="Acyl-CoA_dehydrogenase-like"/>
</dbReference>
<sequence length="953" mass="107405">MEDYKYLFKVVLVGNAGVGKTCLVRKFTQLQIWDTAGQERFRSITQSYYRSAHAIVLVYDVACQPSFDCLPEWLAEIESYANRRVLKILVGNKVDKGDEREVPERVGQDFSEVNGFDYFLETSALDATNVDNLFEHVARRLTNSMKATDQRFSKMESYAYLFKIILVGGTGVGKTSLVQRFTQGIFNHNTLATVGVDFRVKNVNVDNDEVKLQIWDPSGQERFRTIVHLYYRNAEAVVFVYDLTHQRTFDRLPDWMDEIEKHCTGRVVKILVGNKADKVHDREVPMIVARDFAVANHFDYFTETSALDATNVDLLFQQVARRLRDGIRAPSFRFWNFESGRNDSDKVNLLQRARATVCRPCQRMCSRAASYRHGKYGDFTQIPPVLHNPFIEDPMLRRTLRRVLPDQDYKKVEKDLSRFGARIVNEIDRLGRMCEVNQPKLEQFDAWGRRVDQLIVCPEWNRLKEICAEEGLISIGYDDSLHPMTRRIHQFAKIYLFSPSAGLTTCPMAMTDGAVKTLKALGLEGRHDLATASINRLRSTDGKKAWTSGQWMTEKRGGSDVGGGCDTYAEHVDGDKYRLYGYKWFSSAIDADIALTLARIVDKNGNAQKGSRGLSLFLLKIRNNDGQLNGIQMMRLKNKFGTKQLPTAELLLDGTVAYCLGQQGRGVASIANMLNITRIHNAVASVSGMRRIVLLARDYSTRREVFGQKQEKWPLHTATLAKLEVETRGCFLLLMEAAQLLGLSCVPLISEAIECFGGQGYIEDTGLPAILRDAQVTPIWEGTTNVLSLDVLRVFSGKQDVYAVFEKRIELLVSSQGASRLKESIDAVRKAVKDLGSILKKAASSGQPVQLDSCARRIAFGIARIYAGLVLIFDPYMPSTPPFCSASDTRGALLIRHASDADATESDADVAARWCLEQPLVDLNVNWLSDDRIQLDRSIVFENFPDNARNSKL</sequence>
<keyword evidence="3" id="KW-0547">Nucleotide-binding</keyword>
<feature type="domain" description="Acyl-CoA oxidase/dehydrogenase middle" evidence="8">
    <location>
        <begin position="550"/>
        <end position="653"/>
    </location>
</feature>
<dbReference type="Proteomes" id="UP001331761">
    <property type="component" value="Unassembled WGS sequence"/>
</dbReference>
<dbReference type="SUPFAM" id="SSF56645">
    <property type="entry name" value="Acyl-CoA dehydrogenase NM domain-like"/>
    <property type="match status" value="1"/>
</dbReference>
<organism evidence="11 12">
    <name type="scientific">Trichostrongylus colubriformis</name>
    <name type="common">Black scour worm</name>
    <dbReference type="NCBI Taxonomy" id="6319"/>
    <lineage>
        <taxon>Eukaryota</taxon>
        <taxon>Metazoa</taxon>
        <taxon>Ecdysozoa</taxon>
        <taxon>Nematoda</taxon>
        <taxon>Chromadorea</taxon>
        <taxon>Rhabditida</taxon>
        <taxon>Rhabditina</taxon>
        <taxon>Rhabditomorpha</taxon>
        <taxon>Strongyloidea</taxon>
        <taxon>Trichostrongylidae</taxon>
        <taxon>Trichostrongylus</taxon>
    </lineage>
</organism>
<dbReference type="PRINTS" id="PR00449">
    <property type="entry name" value="RASTRNSFRMNG"/>
</dbReference>
<dbReference type="PANTHER" id="PTHR42707:SF2">
    <property type="entry name" value="ACD11 DEHYDROGENASE"/>
    <property type="match status" value="1"/>
</dbReference>
<keyword evidence="4" id="KW-0274">FAD</keyword>
<dbReference type="FunFam" id="3.40.50.300:FF:001447">
    <property type="entry name" value="Ras-related protein Rab-1B"/>
    <property type="match status" value="1"/>
</dbReference>
<gene>
    <name evidence="11" type="ORF">GCK32_003422</name>
</gene>
<dbReference type="Pfam" id="PF18158">
    <property type="entry name" value="AidB_N"/>
    <property type="match status" value="1"/>
</dbReference>
<feature type="domain" description="Acyl-CoA dehydrogenase 11-like C-terminal" evidence="10">
    <location>
        <begin position="801"/>
        <end position="941"/>
    </location>
</feature>
<dbReference type="NCBIfam" id="TIGR00231">
    <property type="entry name" value="small_GTP"/>
    <property type="match status" value="2"/>
</dbReference>
<dbReference type="Pfam" id="PF02770">
    <property type="entry name" value="Acyl-CoA_dh_M"/>
    <property type="match status" value="1"/>
</dbReference>
<keyword evidence="6" id="KW-0449">Lipoprotein</keyword>
<evidence type="ECO:0000259" key="9">
    <source>
        <dbReference type="Pfam" id="PF18158"/>
    </source>
</evidence>
<dbReference type="AlphaFoldDB" id="A0AAN8EXY9"/>
<keyword evidence="2" id="KW-0285">Flavoprotein</keyword>
<evidence type="ECO:0000313" key="12">
    <source>
        <dbReference type="Proteomes" id="UP001331761"/>
    </source>
</evidence>
<dbReference type="SUPFAM" id="SSF52540">
    <property type="entry name" value="P-loop containing nucleoside triphosphate hydrolases"/>
    <property type="match status" value="2"/>
</dbReference>
<dbReference type="InterPro" id="IPR027417">
    <property type="entry name" value="P-loop_NTPase"/>
</dbReference>
<dbReference type="SMART" id="SM00176">
    <property type="entry name" value="RAN"/>
    <property type="match status" value="1"/>
</dbReference>
<dbReference type="EMBL" id="WIXE01020531">
    <property type="protein sequence ID" value="KAK5969146.1"/>
    <property type="molecule type" value="Genomic_DNA"/>
</dbReference>
<evidence type="ECO:0000259" key="10">
    <source>
        <dbReference type="Pfam" id="PF22217"/>
    </source>
</evidence>
<feature type="domain" description="Adaptive response protein AidB N-terminal" evidence="9">
    <location>
        <begin position="387"/>
        <end position="520"/>
    </location>
</feature>
<dbReference type="Pfam" id="PF22217">
    <property type="entry name" value="ACDH-11_C"/>
    <property type="match status" value="1"/>
</dbReference>
<feature type="domain" description="Acyl-CoA dehydrogenase/oxidase C-terminal" evidence="7">
    <location>
        <begin position="664"/>
        <end position="793"/>
    </location>
</feature>
<evidence type="ECO:0000256" key="5">
    <source>
        <dbReference type="ARBA" id="ARBA00023134"/>
    </source>
</evidence>
<dbReference type="GO" id="GO:0003995">
    <property type="term" value="F:acyl-CoA dehydrogenase activity"/>
    <property type="evidence" value="ECO:0007669"/>
    <property type="project" value="TreeGrafter"/>
</dbReference>
<protein>
    <submittedName>
        <fullName evidence="11">Acyl-CoA dehydrogenase AidB</fullName>
    </submittedName>
</protein>
<dbReference type="GO" id="GO:0003924">
    <property type="term" value="F:GTPase activity"/>
    <property type="evidence" value="ECO:0007669"/>
    <property type="project" value="InterPro"/>
</dbReference>
<reference evidence="11 12" key="1">
    <citation type="submission" date="2019-10" db="EMBL/GenBank/DDBJ databases">
        <title>Assembly and Annotation for the nematode Trichostrongylus colubriformis.</title>
        <authorList>
            <person name="Martin J."/>
        </authorList>
    </citation>
    <scope>NUCLEOTIDE SEQUENCE [LARGE SCALE GENOMIC DNA]</scope>
    <source>
        <strain evidence="11">G859</strain>
        <tissue evidence="11">Whole worm</tissue>
    </source>
</reference>
<evidence type="ECO:0000256" key="4">
    <source>
        <dbReference type="ARBA" id="ARBA00022827"/>
    </source>
</evidence>
<comment type="similarity">
    <text evidence="1">Belongs to the acyl-CoA dehydrogenase family.</text>
</comment>
<dbReference type="PANTHER" id="PTHR42707">
    <property type="entry name" value="ACYL-COA DEHYDROGENASE"/>
    <property type="match status" value="1"/>
</dbReference>
<dbReference type="SMART" id="SM00173">
    <property type="entry name" value="RAS"/>
    <property type="match status" value="2"/>
</dbReference>
<dbReference type="SMART" id="SM00175">
    <property type="entry name" value="RAB"/>
    <property type="match status" value="2"/>
</dbReference>
<evidence type="ECO:0000256" key="2">
    <source>
        <dbReference type="ARBA" id="ARBA00022630"/>
    </source>
</evidence>
<dbReference type="Pfam" id="PF00071">
    <property type="entry name" value="Ras"/>
    <property type="match status" value="2"/>
</dbReference>
<proteinExistence type="inferred from homology"/>
<accession>A0AAN8EXY9</accession>
<dbReference type="InterPro" id="IPR009075">
    <property type="entry name" value="AcylCo_DH/oxidase_C"/>
</dbReference>
<dbReference type="Gene3D" id="6.10.250.600">
    <property type="match status" value="1"/>
</dbReference>
<evidence type="ECO:0000259" key="7">
    <source>
        <dbReference type="Pfam" id="PF00441"/>
    </source>
</evidence>
<evidence type="ECO:0000256" key="3">
    <source>
        <dbReference type="ARBA" id="ARBA00022741"/>
    </source>
</evidence>
<dbReference type="InterPro" id="IPR053998">
    <property type="entry name" value="ACDH-11_C"/>
</dbReference>
<dbReference type="InterPro" id="IPR005225">
    <property type="entry name" value="Small_GTP-bd"/>
</dbReference>
<evidence type="ECO:0000256" key="1">
    <source>
        <dbReference type="ARBA" id="ARBA00009347"/>
    </source>
</evidence>
<dbReference type="PROSITE" id="PS51419">
    <property type="entry name" value="RAB"/>
    <property type="match status" value="2"/>
</dbReference>
<dbReference type="Gene3D" id="2.40.110.20">
    <property type="match status" value="1"/>
</dbReference>
<dbReference type="Gene3D" id="1.20.140.10">
    <property type="entry name" value="Butyryl-CoA Dehydrogenase, subunit A, domain 3"/>
    <property type="match status" value="2"/>
</dbReference>
<dbReference type="Pfam" id="PF00441">
    <property type="entry name" value="Acyl-CoA_dh_1"/>
    <property type="match status" value="1"/>
</dbReference>
<dbReference type="InterPro" id="IPR001806">
    <property type="entry name" value="Small_GTPase"/>
</dbReference>
<dbReference type="PROSITE" id="PS51421">
    <property type="entry name" value="RAS"/>
    <property type="match status" value="2"/>
</dbReference>
<dbReference type="InterPro" id="IPR041504">
    <property type="entry name" value="AidB_N"/>
</dbReference>
<dbReference type="SUPFAM" id="SSF47203">
    <property type="entry name" value="Acyl-CoA dehydrogenase C-terminal domain-like"/>
    <property type="match status" value="1"/>
</dbReference>
<dbReference type="Gene3D" id="3.40.50.300">
    <property type="entry name" value="P-loop containing nucleotide triphosphate hydrolases"/>
    <property type="match status" value="2"/>
</dbReference>
<keyword evidence="12" id="KW-1185">Reference proteome</keyword>
<dbReference type="CDD" id="cd00154">
    <property type="entry name" value="Rab"/>
    <property type="match status" value="1"/>
</dbReference>
<comment type="caution">
    <text evidence="11">The sequence shown here is derived from an EMBL/GenBank/DDBJ whole genome shotgun (WGS) entry which is preliminary data.</text>
</comment>
<evidence type="ECO:0000259" key="8">
    <source>
        <dbReference type="Pfam" id="PF02770"/>
    </source>
</evidence>
<name>A0AAN8EXY9_TRICO</name>
<dbReference type="InterPro" id="IPR036250">
    <property type="entry name" value="AcylCo_DH-like_C"/>
</dbReference>
<dbReference type="InterPro" id="IPR009100">
    <property type="entry name" value="AcylCoA_DH/oxidase_NM_dom_sf"/>
</dbReference>
<evidence type="ECO:0000256" key="6">
    <source>
        <dbReference type="ARBA" id="ARBA00023288"/>
    </source>
</evidence>
<dbReference type="SMART" id="SM00174">
    <property type="entry name" value="RHO"/>
    <property type="match status" value="2"/>
</dbReference>